<dbReference type="EMBL" id="CP001810">
    <property type="protein sequence ID" value="ADL34127.1"/>
    <property type="molecule type" value="Genomic_DNA"/>
</dbReference>
<name>E0RUT6_BUTPB</name>
<keyword evidence="4" id="KW-1185">Reference proteome</keyword>
<dbReference type="RefSeq" id="WP_013280781.1">
    <property type="nucleotide sequence ID" value="NC_014387.1"/>
</dbReference>
<dbReference type="STRING" id="515622.bpr_I1389"/>
<accession>E0RUT6</accession>
<dbReference type="KEGG" id="bpb:bpr_I1389"/>
<reference evidence="3 4" key="1">
    <citation type="journal article" date="2010" name="PLoS ONE">
        <title>The glycobiome of the rumen bacterium Butyrivibrio proteoclasticus B316(T) highlights adaptation to a polysaccharide-rich environment.</title>
        <authorList>
            <person name="Kelly W.J."/>
            <person name="Leahy S.C."/>
            <person name="Altermann E."/>
            <person name="Yeoman C.J."/>
            <person name="Dunne J.C."/>
            <person name="Kong Z."/>
            <person name="Pacheco D.M."/>
            <person name="Li D."/>
            <person name="Noel S.J."/>
            <person name="Moon C.D."/>
            <person name="Cookson A.L."/>
            <person name="Attwood G.T."/>
        </authorList>
    </citation>
    <scope>NUCLEOTIDE SEQUENCE [LARGE SCALE GENOMIC DNA]</scope>
    <source>
        <strain evidence="4">ATCC 51982 / DSM 14932 / B316</strain>
    </source>
</reference>
<keyword evidence="2" id="KW-1133">Transmembrane helix</keyword>
<evidence type="ECO:0000256" key="1">
    <source>
        <dbReference type="SAM" id="Coils"/>
    </source>
</evidence>
<feature type="transmembrane region" description="Helical" evidence="2">
    <location>
        <begin position="15"/>
        <end position="34"/>
    </location>
</feature>
<dbReference type="eggNOG" id="ENOG5032MZS">
    <property type="taxonomic scope" value="Bacteria"/>
</dbReference>
<dbReference type="Proteomes" id="UP000001299">
    <property type="component" value="Chromosome 1"/>
</dbReference>
<organism evidence="3 4">
    <name type="scientific">Butyrivibrio proteoclasticus (strain ATCC 51982 / DSM 14932 / B316)</name>
    <name type="common">Clostridium proteoclasticum</name>
    <dbReference type="NCBI Taxonomy" id="515622"/>
    <lineage>
        <taxon>Bacteria</taxon>
        <taxon>Bacillati</taxon>
        <taxon>Bacillota</taxon>
        <taxon>Clostridia</taxon>
        <taxon>Lachnospirales</taxon>
        <taxon>Lachnospiraceae</taxon>
        <taxon>Butyrivibrio</taxon>
    </lineage>
</organism>
<feature type="transmembrane region" description="Helical" evidence="2">
    <location>
        <begin position="40"/>
        <end position="60"/>
    </location>
</feature>
<feature type="coiled-coil region" evidence="1">
    <location>
        <begin position="72"/>
        <end position="99"/>
    </location>
</feature>
<keyword evidence="2" id="KW-0812">Transmembrane</keyword>
<keyword evidence="2" id="KW-0472">Membrane</keyword>
<gene>
    <name evidence="3" type="ordered locus">bpr_I1389</name>
</gene>
<dbReference type="HOGENOM" id="CLU_2080423_0_0_9"/>
<dbReference type="AlphaFoldDB" id="E0RUT6"/>
<proteinExistence type="predicted"/>
<evidence type="ECO:0000313" key="3">
    <source>
        <dbReference type="EMBL" id="ADL34127.1"/>
    </source>
</evidence>
<sequence>MNTDTEELKKCNTKLITPLIVLSCTAIIAIFTYFEHYPVGDWFVIVCTSVVIFLILGLIVEKMITKFVDINYEKALAEIEEAKRLEEEARAAMEAEGAEVGDGLNVVPEDQDNPSLF</sequence>
<evidence type="ECO:0000256" key="2">
    <source>
        <dbReference type="SAM" id="Phobius"/>
    </source>
</evidence>
<evidence type="ECO:0000313" key="4">
    <source>
        <dbReference type="Proteomes" id="UP000001299"/>
    </source>
</evidence>
<keyword evidence="1" id="KW-0175">Coiled coil</keyword>
<protein>
    <submittedName>
        <fullName evidence="3">Uncharacterized protein</fullName>
    </submittedName>
</protein>